<name>A0AAD7CPD1_MYCRO</name>
<evidence type="ECO:0000313" key="1">
    <source>
        <dbReference type="EMBL" id="KAJ7655956.1"/>
    </source>
</evidence>
<accession>A0AAD7CPD1</accession>
<dbReference type="AlphaFoldDB" id="A0AAD7CPD1"/>
<organism evidence="1 2">
    <name type="scientific">Mycena rosella</name>
    <name type="common">Pink bonnet</name>
    <name type="synonym">Agaricus rosellus</name>
    <dbReference type="NCBI Taxonomy" id="1033263"/>
    <lineage>
        <taxon>Eukaryota</taxon>
        <taxon>Fungi</taxon>
        <taxon>Dikarya</taxon>
        <taxon>Basidiomycota</taxon>
        <taxon>Agaricomycotina</taxon>
        <taxon>Agaricomycetes</taxon>
        <taxon>Agaricomycetidae</taxon>
        <taxon>Agaricales</taxon>
        <taxon>Marasmiineae</taxon>
        <taxon>Mycenaceae</taxon>
        <taxon>Mycena</taxon>
    </lineage>
</organism>
<proteinExistence type="predicted"/>
<sequence>MQNTWHKGRYVVLSLGLPKCLHRHQRLVISLHHCPPFGFHISWMMIRSFCGKLKGLSILCTPGVLCDTGLAQHNHSTHCHPSTPNTALINADFPAPDWQLRLAMGRNSRIHATCLSHNENAKAVMQEGREKWGHAGLMSWVPSGLGFRRDGGVNFTYSLWSDSSASVTSVSRPFVDGRTRGGDYYQSSIQTVIDPTLFIKLRPPLPFEPIRHRQAGRGFVELFPAK</sequence>
<keyword evidence="2" id="KW-1185">Reference proteome</keyword>
<dbReference type="Proteomes" id="UP001221757">
    <property type="component" value="Unassembled WGS sequence"/>
</dbReference>
<comment type="caution">
    <text evidence="1">The sequence shown here is derived from an EMBL/GenBank/DDBJ whole genome shotgun (WGS) entry which is preliminary data.</text>
</comment>
<protein>
    <submittedName>
        <fullName evidence="1">Uncharacterized protein</fullName>
    </submittedName>
</protein>
<evidence type="ECO:0000313" key="2">
    <source>
        <dbReference type="Proteomes" id="UP001221757"/>
    </source>
</evidence>
<reference evidence="1" key="1">
    <citation type="submission" date="2023-03" db="EMBL/GenBank/DDBJ databases">
        <title>Massive genome expansion in bonnet fungi (Mycena s.s.) driven by repeated elements and novel gene families across ecological guilds.</title>
        <authorList>
            <consortium name="Lawrence Berkeley National Laboratory"/>
            <person name="Harder C.B."/>
            <person name="Miyauchi S."/>
            <person name="Viragh M."/>
            <person name="Kuo A."/>
            <person name="Thoen E."/>
            <person name="Andreopoulos B."/>
            <person name="Lu D."/>
            <person name="Skrede I."/>
            <person name="Drula E."/>
            <person name="Henrissat B."/>
            <person name="Morin E."/>
            <person name="Kohler A."/>
            <person name="Barry K."/>
            <person name="LaButti K."/>
            <person name="Morin E."/>
            <person name="Salamov A."/>
            <person name="Lipzen A."/>
            <person name="Mereny Z."/>
            <person name="Hegedus B."/>
            <person name="Baldrian P."/>
            <person name="Stursova M."/>
            <person name="Weitz H."/>
            <person name="Taylor A."/>
            <person name="Grigoriev I.V."/>
            <person name="Nagy L.G."/>
            <person name="Martin F."/>
            <person name="Kauserud H."/>
        </authorList>
    </citation>
    <scope>NUCLEOTIDE SEQUENCE</scope>
    <source>
        <strain evidence="1">CBHHK067</strain>
    </source>
</reference>
<dbReference type="EMBL" id="JARKIE010000304">
    <property type="protein sequence ID" value="KAJ7655956.1"/>
    <property type="molecule type" value="Genomic_DNA"/>
</dbReference>
<gene>
    <name evidence="1" type="ORF">B0H17DRAFT_1098663</name>
</gene>